<dbReference type="GO" id="GO:0046872">
    <property type="term" value="F:metal ion binding"/>
    <property type="evidence" value="ECO:0007669"/>
    <property type="project" value="UniProtKB-KW"/>
</dbReference>
<dbReference type="Pfam" id="PF01074">
    <property type="entry name" value="Glyco_hydro_38N"/>
    <property type="match status" value="1"/>
</dbReference>
<dbReference type="Pfam" id="PF07748">
    <property type="entry name" value="Glyco_hydro_38C"/>
    <property type="match status" value="1"/>
</dbReference>
<dbReference type="SUPFAM" id="SSF88688">
    <property type="entry name" value="Families 57/38 glycoside transferase middle domain"/>
    <property type="match status" value="1"/>
</dbReference>
<evidence type="ECO:0000313" key="13">
    <source>
        <dbReference type="WBParaSite" id="MBELARI_LOCUS14405"/>
    </source>
</evidence>
<reference evidence="13" key="1">
    <citation type="submission" date="2024-02" db="UniProtKB">
        <authorList>
            <consortium name="WormBaseParasite"/>
        </authorList>
    </citation>
    <scope>IDENTIFICATION</scope>
</reference>
<dbReference type="SUPFAM" id="SSF88713">
    <property type="entry name" value="Glycoside hydrolase/deacetylase"/>
    <property type="match status" value="1"/>
</dbReference>
<dbReference type="Pfam" id="PF09261">
    <property type="entry name" value="Alpha-mann_mid"/>
    <property type="match status" value="1"/>
</dbReference>
<evidence type="ECO:0000256" key="2">
    <source>
        <dbReference type="ARBA" id="ARBA00009792"/>
    </source>
</evidence>
<keyword evidence="9 10" id="KW-0326">Glycosidase</keyword>
<evidence type="ECO:0000256" key="4">
    <source>
        <dbReference type="ARBA" id="ARBA00022723"/>
    </source>
</evidence>
<dbReference type="InterPro" id="IPR015341">
    <property type="entry name" value="Glyco_hydro_38_cen"/>
</dbReference>
<dbReference type="InterPro" id="IPR011330">
    <property type="entry name" value="Glyco_hydro/deAcase_b/a-brl"/>
</dbReference>
<dbReference type="FunFam" id="1.20.1270.50:FF:000003">
    <property type="entry name" value="Alpha-mannosidase"/>
    <property type="match status" value="1"/>
</dbReference>
<evidence type="ECO:0000259" key="11">
    <source>
        <dbReference type="SMART" id="SM00872"/>
    </source>
</evidence>
<dbReference type="InterPro" id="IPR000602">
    <property type="entry name" value="Glyco_hydro_38_N"/>
</dbReference>
<dbReference type="GO" id="GO:0006013">
    <property type="term" value="P:mannose metabolic process"/>
    <property type="evidence" value="ECO:0007669"/>
    <property type="project" value="InterPro"/>
</dbReference>
<dbReference type="InterPro" id="IPR013780">
    <property type="entry name" value="Glyco_hydro_b"/>
</dbReference>
<dbReference type="GO" id="GO:0005764">
    <property type="term" value="C:lysosome"/>
    <property type="evidence" value="ECO:0007669"/>
    <property type="project" value="TreeGrafter"/>
</dbReference>
<dbReference type="Gene3D" id="2.70.98.30">
    <property type="entry name" value="Golgi alpha-mannosidase II, domain 4"/>
    <property type="match status" value="1"/>
</dbReference>
<dbReference type="CDD" id="cd10810">
    <property type="entry name" value="GH38N_AMII_LAM_like"/>
    <property type="match status" value="1"/>
</dbReference>
<dbReference type="InterPro" id="IPR041147">
    <property type="entry name" value="GH38_C"/>
</dbReference>
<dbReference type="Gene3D" id="2.60.40.1360">
    <property type="match status" value="1"/>
</dbReference>
<evidence type="ECO:0000256" key="10">
    <source>
        <dbReference type="RuleBase" id="RU361199"/>
    </source>
</evidence>
<evidence type="ECO:0000256" key="3">
    <source>
        <dbReference type="ARBA" id="ARBA00012752"/>
    </source>
</evidence>
<dbReference type="InterPro" id="IPR037094">
    <property type="entry name" value="Glyco_hydro_38_cen_sf"/>
</dbReference>
<feature type="signal peptide" evidence="10">
    <location>
        <begin position="1"/>
        <end position="19"/>
    </location>
</feature>
<feature type="domain" description="Glycoside hydrolase family 38 central" evidence="11">
    <location>
        <begin position="336"/>
        <end position="409"/>
    </location>
</feature>
<dbReference type="InterPro" id="IPR027291">
    <property type="entry name" value="Glyco_hydro_38_N_sf"/>
</dbReference>
<dbReference type="Gene3D" id="3.20.110.10">
    <property type="entry name" value="Glycoside hydrolase 38, N terminal domain"/>
    <property type="match status" value="1"/>
</dbReference>
<dbReference type="Pfam" id="PF17677">
    <property type="entry name" value="Glyco_hydro38C2"/>
    <property type="match status" value="1"/>
</dbReference>
<dbReference type="FunFam" id="1.20.1270.50:FF:000002">
    <property type="entry name" value="Alpha-mannosidase"/>
    <property type="match status" value="1"/>
</dbReference>
<feature type="chain" id="PRO_5041772510" description="Alpha-mannosidase" evidence="10">
    <location>
        <begin position="20"/>
        <end position="943"/>
    </location>
</feature>
<protein>
    <recommendedName>
        <fullName evidence="3 10">Alpha-mannosidase</fullName>
        <ecNumber evidence="10">3.2.1.-</ecNumber>
    </recommendedName>
</protein>
<dbReference type="AlphaFoldDB" id="A0AAF3EK57"/>
<comment type="catalytic activity">
    <reaction evidence="1">
        <text>Hydrolysis of terminal, non-reducing alpha-D-mannose residues in alpha-D-mannosides.</text>
        <dbReference type="EC" id="3.2.1.24"/>
    </reaction>
</comment>
<dbReference type="InterPro" id="IPR050843">
    <property type="entry name" value="Glycosyl_Hydrlase_38"/>
</dbReference>
<evidence type="ECO:0000256" key="5">
    <source>
        <dbReference type="ARBA" id="ARBA00022801"/>
    </source>
</evidence>
<organism evidence="12 13">
    <name type="scientific">Mesorhabditis belari</name>
    <dbReference type="NCBI Taxonomy" id="2138241"/>
    <lineage>
        <taxon>Eukaryota</taxon>
        <taxon>Metazoa</taxon>
        <taxon>Ecdysozoa</taxon>
        <taxon>Nematoda</taxon>
        <taxon>Chromadorea</taxon>
        <taxon>Rhabditida</taxon>
        <taxon>Rhabditina</taxon>
        <taxon>Rhabditomorpha</taxon>
        <taxon>Rhabditoidea</taxon>
        <taxon>Rhabditidae</taxon>
        <taxon>Mesorhabditinae</taxon>
        <taxon>Mesorhabditis</taxon>
    </lineage>
</organism>
<proteinExistence type="inferred from homology"/>
<dbReference type="GO" id="GO:0030246">
    <property type="term" value="F:carbohydrate binding"/>
    <property type="evidence" value="ECO:0007669"/>
    <property type="project" value="InterPro"/>
</dbReference>
<dbReference type="WBParaSite" id="MBELARI_LOCUS14405">
    <property type="protein sequence ID" value="MBELARI_LOCUS14405"/>
    <property type="gene ID" value="MBELARI_LOCUS14405"/>
</dbReference>
<keyword evidence="10" id="KW-0732">Signal</keyword>
<accession>A0AAF3EK57</accession>
<dbReference type="InterPro" id="IPR011682">
    <property type="entry name" value="Glyco_hydro_38_C"/>
</dbReference>
<dbReference type="Proteomes" id="UP000887575">
    <property type="component" value="Unassembled WGS sequence"/>
</dbReference>
<name>A0AAF3EK57_9BILA</name>
<dbReference type="SMART" id="SM00872">
    <property type="entry name" value="Alpha-mann_mid"/>
    <property type="match status" value="1"/>
</dbReference>
<sequence>MRRLGLLAVCLALARCCSWDNCNPVSTDPNVLNVHLICHSHDDLGWLITVDQYYEREVQYIYDTVLQELEKDSTRRFSFAETGFFMRWVESRNSSILARWQKLVAAGQAEAIGGGWVQNDEATAHYVDIIDQMTLGYEHLKSLFGECGAPQAAWQIDPFGHSREFANLAAQMGMTSLWFARIHYLDRTQRRTQKNLEFNWVGNDEQKKSIFTGSFYSHYGPPDNFCFDSGCNDEEINDGNVDRRSRQFADEVKAQASHYRTNNVLLTMGNDFNYQQANKWYRNLDKLVAYINANPSFGMNVQYSTPACYANALQATPTIWGSKQDDFFPYASGDHSFWTGYFTSRPAFKGMIRQASSYLNLGKQLTAHFNLNDDAALETAKRASGLVQHHDGVSGTAKQVVTYDYQQRLDKGVRQLETMINDAVKKSSTGTPPTYTLCLLSNETVCDVSQKSGSYAVTIFNPISRTVSSFVRVPFYHPIASVADDTGAAVKVQIVPTFSIPPLSSANIAPYELYIPVLLDPAGFRTYFVSGSGVSGRPPKQSNAELAYPEKVIQPSEADTVSIENDYVSLQFDANGYLSSVQNKKSGTRRNLKQEFLYYESSANSAQPSGAYIFRPAAQTTKTLSTSITTTVVKGASVQEVRQKVTDWAYQTIRLYTGQPQIEFDWVIGPIPKENSNPIGKEIITRYTTDIKTNGLFWTDASGRQVLQRTWDSYPQFQYEDTEPIAGNYYPVVNRIYMKDNTNQLTVLTDRAQGGMARNGALELMLHRRCFHDDHFGVDEALDEPGKDGKGLVVRGQHWVLFDEPAPSASTHRPLAVNLFHRPIAAYATVADPVAYRQATKTKFAGLKRDLPANVNLLTLEKRSDGILMRLEHIFQANEDPSLSQPATIDFSNLFTGFTIQSVQELMLGGNKNSTGKSTTVTLNPQEIRTFSLTVSPMAPKDY</sequence>
<dbReference type="PANTHER" id="PTHR11607">
    <property type="entry name" value="ALPHA-MANNOSIDASE"/>
    <property type="match status" value="1"/>
</dbReference>
<keyword evidence="6 10" id="KW-0862">Zinc</keyword>
<comment type="cofactor">
    <cofactor evidence="10">
        <name>Zn(2+)</name>
        <dbReference type="ChEBI" id="CHEBI:29105"/>
    </cofactor>
    <text evidence="10">Binds 1 zinc ion per subunit.</text>
</comment>
<keyword evidence="5 10" id="KW-0378">Hydrolase</keyword>
<dbReference type="Gene3D" id="2.60.40.1180">
    <property type="entry name" value="Golgi alpha-mannosidase II"/>
    <property type="match status" value="1"/>
</dbReference>
<keyword evidence="7" id="KW-1015">Disulfide bond</keyword>
<dbReference type="GO" id="GO:0004559">
    <property type="term" value="F:alpha-mannosidase activity"/>
    <property type="evidence" value="ECO:0007669"/>
    <property type="project" value="UniProtKB-EC"/>
</dbReference>
<dbReference type="Gene3D" id="1.20.1270.50">
    <property type="entry name" value="Glycoside hydrolase family 38, central domain"/>
    <property type="match status" value="2"/>
</dbReference>
<comment type="similarity">
    <text evidence="2 10">Belongs to the glycosyl hydrolase 38 family.</text>
</comment>
<evidence type="ECO:0000256" key="6">
    <source>
        <dbReference type="ARBA" id="ARBA00022833"/>
    </source>
</evidence>
<evidence type="ECO:0000256" key="1">
    <source>
        <dbReference type="ARBA" id="ARBA00000365"/>
    </source>
</evidence>
<keyword evidence="4 10" id="KW-0479">Metal-binding</keyword>
<keyword evidence="12" id="KW-1185">Reference proteome</keyword>
<dbReference type="EC" id="3.2.1.-" evidence="10"/>
<evidence type="ECO:0000256" key="7">
    <source>
        <dbReference type="ARBA" id="ARBA00023157"/>
    </source>
</evidence>
<dbReference type="InterPro" id="IPR028995">
    <property type="entry name" value="Glyco_hydro_57/38_cen_sf"/>
</dbReference>
<dbReference type="InterPro" id="IPR011013">
    <property type="entry name" value="Gal_mutarotase_sf_dom"/>
</dbReference>
<evidence type="ECO:0000313" key="12">
    <source>
        <dbReference type="Proteomes" id="UP000887575"/>
    </source>
</evidence>
<evidence type="ECO:0000256" key="8">
    <source>
        <dbReference type="ARBA" id="ARBA00023180"/>
    </source>
</evidence>
<dbReference type="FunFam" id="2.70.98.30:FF:000003">
    <property type="entry name" value="Alpha-mannosidase"/>
    <property type="match status" value="1"/>
</dbReference>
<evidence type="ECO:0000256" key="9">
    <source>
        <dbReference type="ARBA" id="ARBA00023295"/>
    </source>
</evidence>
<keyword evidence="8" id="KW-0325">Glycoprotein</keyword>
<dbReference type="SUPFAM" id="SSF74650">
    <property type="entry name" value="Galactose mutarotase-like"/>
    <property type="match status" value="1"/>
</dbReference>
<dbReference type="PANTHER" id="PTHR11607:SF3">
    <property type="entry name" value="LYSOSOMAL ALPHA-MANNOSIDASE"/>
    <property type="match status" value="1"/>
</dbReference>